<keyword evidence="5" id="KW-0378">Hydrolase</keyword>
<dbReference type="GO" id="GO:0006627">
    <property type="term" value="P:protein processing involved in protein targeting to mitochondrion"/>
    <property type="evidence" value="ECO:0007669"/>
    <property type="project" value="TreeGrafter"/>
</dbReference>
<keyword evidence="13" id="KW-1185">Reference proteome</keyword>
<comment type="caution">
    <text evidence="12">The sequence shown here is derived from an EMBL/GenBank/DDBJ whole genome shotgun (WGS) entry which is preliminary data.</text>
</comment>
<dbReference type="Proteomes" id="UP000835052">
    <property type="component" value="Unassembled WGS sequence"/>
</dbReference>
<evidence type="ECO:0000256" key="1">
    <source>
        <dbReference type="ARBA" id="ARBA00001947"/>
    </source>
</evidence>
<evidence type="ECO:0000259" key="10">
    <source>
        <dbReference type="Pfam" id="PF00675"/>
    </source>
</evidence>
<evidence type="ECO:0000259" key="11">
    <source>
        <dbReference type="Pfam" id="PF05193"/>
    </source>
</evidence>
<dbReference type="Gene3D" id="3.30.830.10">
    <property type="entry name" value="Metalloenzyme, LuxS/M16 peptidase-like"/>
    <property type="match status" value="2"/>
</dbReference>
<dbReference type="FunFam" id="3.30.830.10:FF:000002">
    <property type="entry name" value="Mitochondrial-processing peptidase subunit beta"/>
    <property type="match status" value="1"/>
</dbReference>
<keyword evidence="4" id="KW-0479">Metal-binding</keyword>
<comment type="subcellular location">
    <subcellularLocation>
        <location evidence="2">Mitochondrion</location>
    </subcellularLocation>
</comment>
<dbReference type="EMBL" id="CAJGYM010000036">
    <property type="protein sequence ID" value="CAD6193494.1"/>
    <property type="molecule type" value="Genomic_DNA"/>
</dbReference>
<dbReference type="GO" id="GO:0005739">
    <property type="term" value="C:mitochondrion"/>
    <property type="evidence" value="ECO:0007669"/>
    <property type="project" value="UniProtKB-SubCell"/>
</dbReference>
<evidence type="ECO:0000256" key="7">
    <source>
        <dbReference type="ARBA" id="ARBA00023049"/>
    </source>
</evidence>
<dbReference type="InterPro" id="IPR050361">
    <property type="entry name" value="MPP/UQCRC_Complex"/>
</dbReference>
<proteinExistence type="inferred from homology"/>
<dbReference type="GO" id="GO:0004222">
    <property type="term" value="F:metalloendopeptidase activity"/>
    <property type="evidence" value="ECO:0007669"/>
    <property type="project" value="InterPro"/>
</dbReference>
<evidence type="ECO:0000256" key="6">
    <source>
        <dbReference type="ARBA" id="ARBA00022833"/>
    </source>
</evidence>
<dbReference type="GO" id="GO:0046872">
    <property type="term" value="F:metal ion binding"/>
    <property type="evidence" value="ECO:0007669"/>
    <property type="project" value="UniProtKB-KW"/>
</dbReference>
<reference evidence="12" key="1">
    <citation type="submission" date="2020-10" db="EMBL/GenBank/DDBJ databases">
        <authorList>
            <person name="Kikuchi T."/>
        </authorList>
    </citation>
    <scope>NUCLEOTIDE SEQUENCE</scope>
    <source>
        <strain evidence="12">NKZ352</strain>
    </source>
</reference>
<dbReference type="PROSITE" id="PS00143">
    <property type="entry name" value="INSULINASE"/>
    <property type="match status" value="1"/>
</dbReference>
<keyword evidence="8" id="KW-0496">Mitochondrion</keyword>
<sequence length="455" mass="51116">MHRYLRPRIIKPVRRALAQLAPKPCYFPQTVVSTLPSGFRVATENTDFPTATIGVWIDAGSRYENDLNNGTAHFLEHMAFKGTPSRTRNSLELEVENMGAHLNAYTSREQTVYYAKCFSEHLEDSVNILADILLNSKLDKRDIEAERGVILREMEEVEQNLQEVVFDHLHTGTFQGNPLSMTILGPVKNINTINQADLKNYINTHYRSGRMLLAAAGGVNHDEVVRLAEKYFGGLQHGDASAEFVPAVYTPCEINMPIDGMDFCYGALVTEGVSWTHEDNLTLMVANTLMGEYDRTRGFGVNAPSRLALKVGRQRGVQSFQAFNTCYKETGLVGIYFVVEGNSAVQFIDAVTEEWKWLAENVDAATVERAKRSLLTNLLLMLDGSTPICEDIGRQILCYGRRIPVPELEYRINAISVNRIRDVCRRIFVEGRVSTTVVGDTAMWPTNEQIQAKLR</sequence>
<evidence type="ECO:0000256" key="8">
    <source>
        <dbReference type="ARBA" id="ARBA00023128"/>
    </source>
</evidence>
<evidence type="ECO:0008006" key="14">
    <source>
        <dbReference type="Google" id="ProtNLM"/>
    </source>
</evidence>
<dbReference type="InterPro" id="IPR011249">
    <property type="entry name" value="Metalloenz_LuxS/M16"/>
</dbReference>
<dbReference type="AlphaFoldDB" id="A0A8S1HCU5"/>
<comment type="cofactor">
    <cofactor evidence="1">
        <name>Zn(2+)</name>
        <dbReference type="ChEBI" id="CHEBI:29105"/>
    </cofactor>
</comment>
<evidence type="ECO:0000313" key="12">
    <source>
        <dbReference type="EMBL" id="CAD6193494.1"/>
    </source>
</evidence>
<dbReference type="OrthoDB" id="10251424at2759"/>
<dbReference type="InterPro" id="IPR007863">
    <property type="entry name" value="Peptidase_M16_C"/>
</dbReference>
<dbReference type="Pfam" id="PF05193">
    <property type="entry name" value="Peptidase_M16_C"/>
    <property type="match status" value="1"/>
</dbReference>
<keyword evidence="7" id="KW-0482">Metalloprotease</keyword>
<evidence type="ECO:0000256" key="3">
    <source>
        <dbReference type="ARBA" id="ARBA00022670"/>
    </source>
</evidence>
<evidence type="ECO:0000256" key="4">
    <source>
        <dbReference type="ARBA" id="ARBA00022723"/>
    </source>
</evidence>
<dbReference type="PANTHER" id="PTHR11851">
    <property type="entry name" value="METALLOPROTEASE"/>
    <property type="match status" value="1"/>
</dbReference>
<comment type="similarity">
    <text evidence="9">Belongs to the peptidase M16 family.</text>
</comment>
<evidence type="ECO:0000256" key="9">
    <source>
        <dbReference type="RuleBase" id="RU004447"/>
    </source>
</evidence>
<gene>
    <name evidence="12" type="ORF">CAUJ_LOCUS9413</name>
</gene>
<name>A0A8S1HCU5_9PELO</name>
<protein>
    <recommendedName>
        <fullName evidence="14">Mitochondrial-processing peptidase subunit beta</fullName>
    </recommendedName>
</protein>
<dbReference type="SUPFAM" id="SSF63411">
    <property type="entry name" value="LuxS/MPP-like metallohydrolase"/>
    <property type="match status" value="2"/>
</dbReference>
<dbReference type="InterPro" id="IPR011765">
    <property type="entry name" value="Pept_M16_N"/>
</dbReference>
<dbReference type="InterPro" id="IPR001431">
    <property type="entry name" value="Pept_M16_Zn_BS"/>
</dbReference>
<dbReference type="PANTHER" id="PTHR11851:SF149">
    <property type="entry name" value="GH01077P"/>
    <property type="match status" value="1"/>
</dbReference>
<accession>A0A8S1HCU5</accession>
<feature type="domain" description="Peptidase M16 N-terminal" evidence="10">
    <location>
        <begin position="40"/>
        <end position="186"/>
    </location>
</feature>
<organism evidence="12 13">
    <name type="scientific">Caenorhabditis auriculariae</name>
    <dbReference type="NCBI Taxonomy" id="2777116"/>
    <lineage>
        <taxon>Eukaryota</taxon>
        <taxon>Metazoa</taxon>
        <taxon>Ecdysozoa</taxon>
        <taxon>Nematoda</taxon>
        <taxon>Chromadorea</taxon>
        <taxon>Rhabditida</taxon>
        <taxon>Rhabditina</taxon>
        <taxon>Rhabditomorpha</taxon>
        <taxon>Rhabditoidea</taxon>
        <taxon>Rhabditidae</taxon>
        <taxon>Peloderinae</taxon>
        <taxon>Caenorhabditis</taxon>
    </lineage>
</organism>
<keyword evidence="3" id="KW-0645">Protease</keyword>
<feature type="domain" description="Peptidase M16 C-terminal" evidence="11">
    <location>
        <begin position="193"/>
        <end position="374"/>
    </location>
</feature>
<dbReference type="Pfam" id="PF00675">
    <property type="entry name" value="Peptidase_M16"/>
    <property type="match status" value="1"/>
</dbReference>
<keyword evidence="6" id="KW-0862">Zinc</keyword>
<evidence type="ECO:0000256" key="2">
    <source>
        <dbReference type="ARBA" id="ARBA00004173"/>
    </source>
</evidence>
<evidence type="ECO:0000313" key="13">
    <source>
        <dbReference type="Proteomes" id="UP000835052"/>
    </source>
</evidence>
<evidence type="ECO:0000256" key="5">
    <source>
        <dbReference type="ARBA" id="ARBA00022801"/>
    </source>
</evidence>